<dbReference type="PANTHER" id="PTHR21089:SF1">
    <property type="entry name" value="BIFUNCTIONAL 3-DEHYDROQUINATE DEHYDRATASE_SHIKIMATE DEHYDROGENASE, CHLOROPLASTIC"/>
    <property type="match status" value="1"/>
</dbReference>
<comment type="catalytic activity">
    <reaction evidence="6">
        <text>shikimate + NADP(+) = 3-dehydroshikimate + NADPH + H(+)</text>
        <dbReference type="Rhea" id="RHEA:17737"/>
        <dbReference type="ChEBI" id="CHEBI:15378"/>
        <dbReference type="ChEBI" id="CHEBI:16630"/>
        <dbReference type="ChEBI" id="CHEBI:36208"/>
        <dbReference type="ChEBI" id="CHEBI:57783"/>
        <dbReference type="ChEBI" id="CHEBI:58349"/>
        <dbReference type="EC" id="1.1.1.25"/>
    </reaction>
</comment>
<dbReference type="RefSeq" id="WP_259661990.1">
    <property type="nucleotide sequence ID" value="NZ_JAHXRI010000010.1"/>
</dbReference>
<dbReference type="GO" id="GO:0019632">
    <property type="term" value="P:shikimate metabolic process"/>
    <property type="evidence" value="ECO:0007669"/>
    <property type="project" value="TreeGrafter"/>
</dbReference>
<reference evidence="9" key="1">
    <citation type="submission" date="2021-07" db="EMBL/GenBank/DDBJ databases">
        <title>New genus and species of the family Alcaligenaceae.</title>
        <authorList>
            <person name="Hahn M.W."/>
        </authorList>
    </citation>
    <scope>NUCLEOTIDE SEQUENCE</scope>
    <source>
        <strain evidence="9">LF4-65</strain>
    </source>
</reference>
<evidence type="ECO:0000256" key="4">
    <source>
        <dbReference type="ARBA" id="ARBA00023002"/>
    </source>
</evidence>
<dbReference type="AlphaFoldDB" id="A0A953NA20"/>
<comment type="pathway">
    <text evidence="1">Metabolic intermediate biosynthesis; chorismate biosynthesis; chorismate from D-erythrose 4-phosphate and phosphoenolpyruvate: step 4/7.</text>
</comment>
<dbReference type="Gene3D" id="3.40.50.10860">
    <property type="entry name" value="Leucine Dehydrogenase, chain A, domain 1"/>
    <property type="match status" value="1"/>
</dbReference>
<dbReference type="PANTHER" id="PTHR21089">
    <property type="entry name" value="SHIKIMATE DEHYDROGENASE"/>
    <property type="match status" value="1"/>
</dbReference>
<keyword evidence="5" id="KW-0028">Amino-acid biosynthesis</keyword>
<dbReference type="GO" id="GO:0005829">
    <property type="term" value="C:cytosol"/>
    <property type="evidence" value="ECO:0007669"/>
    <property type="project" value="TreeGrafter"/>
</dbReference>
<accession>A0A953NA20</accession>
<feature type="domain" description="Quinate/shikimate 5-dehydrogenase/glutamyl-tRNA reductase" evidence="7">
    <location>
        <begin position="127"/>
        <end position="198"/>
    </location>
</feature>
<keyword evidence="4" id="KW-0560">Oxidoreductase</keyword>
<evidence type="ECO:0000313" key="10">
    <source>
        <dbReference type="Proteomes" id="UP000739565"/>
    </source>
</evidence>
<organism evidence="9 10">
    <name type="scientific">Zwartia hollandica</name>
    <dbReference type="NCBI Taxonomy" id="324606"/>
    <lineage>
        <taxon>Bacteria</taxon>
        <taxon>Pseudomonadati</taxon>
        <taxon>Pseudomonadota</taxon>
        <taxon>Betaproteobacteria</taxon>
        <taxon>Burkholderiales</taxon>
        <taxon>Alcaligenaceae</taxon>
        <taxon>Zwartia</taxon>
    </lineage>
</organism>
<evidence type="ECO:0000259" key="8">
    <source>
        <dbReference type="Pfam" id="PF08501"/>
    </source>
</evidence>
<evidence type="ECO:0000256" key="2">
    <source>
        <dbReference type="ARBA" id="ARBA00012962"/>
    </source>
</evidence>
<dbReference type="SUPFAM" id="SSF53223">
    <property type="entry name" value="Aminoacid dehydrogenase-like, N-terminal domain"/>
    <property type="match status" value="1"/>
</dbReference>
<dbReference type="GO" id="GO:0009423">
    <property type="term" value="P:chorismate biosynthetic process"/>
    <property type="evidence" value="ECO:0007669"/>
    <property type="project" value="TreeGrafter"/>
</dbReference>
<evidence type="ECO:0000256" key="3">
    <source>
        <dbReference type="ARBA" id="ARBA00022857"/>
    </source>
</evidence>
<dbReference type="SUPFAM" id="SSF51735">
    <property type="entry name" value="NAD(P)-binding Rossmann-fold domains"/>
    <property type="match status" value="1"/>
</dbReference>
<dbReference type="Gene3D" id="3.40.50.720">
    <property type="entry name" value="NAD(P)-binding Rossmann-like Domain"/>
    <property type="match status" value="1"/>
</dbReference>
<proteinExistence type="predicted"/>
<dbReference type="InterPro" id="IPR013708">
    <property type="entry name" value="Shikimate_DH-bd_N"/>
</dbReference>
<protein>
    <recommendedName>
        <fullName evidence="2">shikimate dehydrogenase (NADP(+))</fullName>
        <ecNumber evidence="2">1.1.1.25</ecNumber>
    </recommendedName>
</protein>
<gene>
    <name evidence="9" type="ORF">KZZ10_13160</name>
</gene>
<dbReference type="Pfam" id="PF01488">
    <property type="entry name" value="Shikimate_DH"/>
    <property type="match status" value="1"/>
</dbReference>
<feature type="domain" description="Shikimate dehydrogenase substrate binding N-terminal" evidence="8">
    <location>
        <begin position="13"/>
        <end position="96"/>
    </location>
</feature>
<comment type="caution">
    <text evidence="9">The sequence shown here is derived from an EMBL/GenBank/DDBJ whole genome shotgun (WGS) entry which is preliminary data.</text>
</comment>
<dbReference type="Proteomes" id="UP000739565">
    <property type="component" value="Unassembled WGS sequence"/>
</dbReference>
<keyword evidence="3" id="KW-0521">NADP</keyword>
<dbReference type="GO" id="GO:0050661">
    <property type="term" value="F:NADP binding"/>
    <property type="evidence" value="ECO:0007669"/>
    <property type="project" value="TreeGrafter"/>
</dbReference>
<name>A0A953NA20_9BURK</name>
<evidence type="ECO:0000259" key="7">
    <source>
        <dbReference type="Pfam" id="PF01488"/>
    </source>
</evidence>
<sequence length="265" mass="28274">MIEITGNTRLYGIVADPVAQVKTPQTMRKVFDRRGTDGVLVPLHVPPEGLSDLVQALRSLRNFGGMVVTVPHKTGMVELCDVVTPEARAVGAVNIVRREPDGTLAGDILDGKGFVEGLRQSGFNPEGLAVFLCGAGGAARAIAFALAQAGIRKLSIHNRTQAAAQQILQGIQKLFPQVETALGSQDPMHADLVINATSLGMKTGDAFAFDVSRLQPNQIVAEIIMTPALTPLLEFAQAKGCRIQYGLPMLECQIEMMADFMGVAK</sequence>
<evidence type="ECO:0000256" key="1">
    <source>
        <dbReference type="ARBA" id="ARBA00004871"/>
    </source>
</evidence>
<dbReference type="GO" id="GO:0009073">
    <property type="term" value="P:aromatic amino acid family biosynthetic process"/>
    <property type="evidence" value="ECO:0007669"/>
    <property type="project" value="UniProtKB-KW"/>
</dbReference>
<dbReference type="GO" id="GO:0004764">
    <property type="term" value="F:shikimate 3-dehydrogenase (NADP+) activity"/>
    <property type="evidence" value="ECO:0007669"/>
    <property type="project" value="UniProtKB-EC"/>
</dbReference>
<dbReference type="InterPro" id="IPR022893">
    <property type="entry name" value="Shikimate_DH_fam"/>
</dbReference>
<evidence type="ECO:0000256" key="6">
    <source>
        <dbReference type="ARBA" id="ARBA00049442"/>
    </source>
</evidence>
<evidence type="ECO:0000313" key="9">
    <source>
        <dbReference type="EMBL" id="MBZ1351596.1"/>
    </source>
</evidence>
<keyword evidence="5" id="KW-0057">Aromatic amino acid biosynthesis</keyword>
<dbReference type="Pfam" id="PF08501">
    <property type="entry name" value="Shikimate_dh_N"/>
    <property type="match status" value="1"/>
</dbReference>
<evidence type="ECO:0000256" key="5">
    <source>
        <dbReference type="ARBA" id="ARBA00023141"/>
    </source>
</evidence>
<dbReference type="EMBL" id="JAHXRI010000010">
    <property type="protein sequence ID" value="MBZ1351596.1"/>
    <property type="molecule type" value="Genomic_DNA"/>
</dbReference>
<keyword evidence="10" id="KW-1185">Reference proteome</keyword>
<dbReference type="InterPro" id="IPR006151">
    <property type="entry name" value="Shikm_DH/Glu-tRNA_Rdtase"/>
</dbReference>
<dbReference type="EC" id="1.1.1.25" evidence="2"/>
<dbReference type="InterPro" id="IPR046346">
    <property type="entry name" value="Aminoacid_DH-like_N_sf"/>
</dbReference>
<dbReference type="InterPro" id="IPR036291">
    <property type="entry name" value="NAD(P)-bd_dom_sf"/>
</dbReference>